<gene>
    <name evidence="2" type="ORF">PZE19_28770</name>
</gene>
<name>A0ABT6FJP8_9BACT</name>
<dbReference type="Proteomes" id="UP001216907">
    <property type="component" value="Unassembled WGS sequence"/>
</dbReference>
<comment type="caution">
    <text evidence="2">The sequence shown here is derived from an EMBL/GenBank/DDBJ whole genome shotgun (WGS) entry which is preliminary data.</text>
</comment>
<dbReference type="EMBL" id="JARRAG010000002">
    <property type="protein sequence ID" value="MDG3007775.1"/>
    <property type="molecule type" value="Genomic_DNA"/>
</dbReference>
<keyword evidence="3" id="KW-1185">Reference proteome</keyword>
<organism evidence="2 3">
    <name type="scientific">Paludisphaera mucosa</name>
    <dbReference type="NCBI Taxonomy" id="3030827"/>
    <lineage>
        <taxon>Bacteria</taxon>
        <taxon>Pseudomonadati</taxon>
        <taxon>Planctomycetota</taxon>
        <taxon>Planctomycetia</taxon>
        <taxon>Isosphaerales</taxon>
        <taxon>Isosphaeraceae</taxon>
        <taxon>Paludisphaera</taxon>
    </lineage>
</organism>
<evidence type="ECO:0000313" key="2">
    <source>
        <dbReference type="EMBL" id="MDG3007775.1"/>
    </source>
</evidence>
<reference evidence="2 3" key="1">
    <citation type="submission" date="2023-03" db="EMBL/GenBank/DDBJ databases">
        <title>Paludisphaera mucosa sp. nov. a novel planctomycete from northern fen.</title>
        <authorList>
            <person name="Ivanova A."/>
        </authorList>
    </citation>
    <scope>NUCLEOTIDE SEQUENCE [LARGE SCALE GENOMIC DNA]</scope>
    <source>
        <strain evidence="2 3">Pla2</strain>
    </source>
</reference>
<dbReference type="RefSeq" id="WP_277864047.1">
    <property type="nucleotide sequence ID" value="NZ_JARRAG010000002.1"/>
</dbReference>
<evidence type="ECO:0000256" key="1">
    <source>
        <dbReference type="SAM" id="MobiDB-lite"/>
    </source>
</evidence>
<sequence length="118" mass="13087">MSRKDVAGLREQVEKLERRTRRRATPPVAVPISTFAPRPFEPRRPIGVVIGPCRGGFTASFLDANLSTSGETEAEALDNLKDLLLMAYEDFEQSDDSALGPAMLKQKSVLFDVIQRKP</sequence>
<protein>
    <recommendedName>
        <fullName evidence="4">HicB-like antitoxin of toxin-antitoxin system domain-containing protein</fullName>
    </recommendedName>
</protein>
<proteinExistence type="predicted"/>
<feature type="compositionally biased region" description="Basic and acidic residues" evidence="1">
    <location>
        <begin position="1"/>
        <end position="17"/>
    </location>
</feature>
<evidence type="ECO:0000313" key="3">
    <source>
        <dbReference type="Proteomes" id="UP001216907"/>
    </source>
</evidence>
<evidence type="ECO:0008006" key="4">
    <source>
        <dbReference type="Google" id="ProtNLM"/>
    </source>
</evidence>
<feature type="region of interest" description="Disordered" evidence="1">
    <location>
        <begin position="1"/>
        <end position="27"/>
    </location>
</feature>
<accession>A0ABT6FJP8</accession>